<name>A0A834C803_ORYME</name>
<proteinExistence type="predicted"/>
<dbReference type="AlphaFoldDB" id="A0A834C803"/>
<dbReference type="Proteomes" id="UP000646548">
    <property type="component" value="Unassembled WGS sequence"/>
</dbReference>
<dbReference type="EMBL" id="WKFB01000416">
    <property type="protein sequence ID" value="KAF6723738.1"/>
    <property type="molecule type" value="Genomic_DNA"/>
</dbReference>
<gene>
    <name evidence="1" type="ORF">FQA47_018724</name>
</gene>
<accession>A0A834C803</accession>
<organism evidence="1 2">
    <name type="scientific">Oryzias melastigma</name>
    <name type="common">Marine medaka</name>
    <dbReference type="NCBI Taxonomy" id="30732"/>
    <lineage>
        <taxon>Eukaryota</taxon>
        <taxon>Metazoa</taxon>
        <taxon>Chordata</taxon>
        <taxon>Craniata</taxon>
        <taxon>Vertebrata</taxon>
        <taxon>Euteleostomi</taxon>
        <taxon>Actinopterygii</taxon>
        <taxon>Neopterygii</taxon>
        <taxon>Teleostei</taxon>
        <taxon>Neoteleostei</taxon>
        <taxon>Acanthomorphata</taxon>
        <taxon>Ovalentaria</taxon>
        <taxon>Atherinomorphae</taxon>
        <taxon>Beloniformes</taxon>
        <taxon>Adrianichthyidae</taxon>
        <taxon>Oryziinae</taxon>
        <taxon>Oryzias</taxon>
    </lineage>
</organism>
<evidence type="ECO:0000313" key="2">
    <source>
        <dbReference type="Proteomes" id="UP000646548"/>
    </source>
</evidence>
<reference evidence="1" key="1">
    <citation type="journal article" name="BMC Genomics">
        <title>Long-read sequencing and de novo genome assembly of marine medaka (Oryzias melastigma).</title>
        <authorList>
            <person name="Liang P."/>
            <person name="Saqib H.S.A."/>
            <person name="Ni X."/>
            <person name="Shen Y."/>
        </authorList>
    </citation>
    <scope>NUCLEOTIDE SEQUENCE</scope>
    <source>
        <strain evidence="1">Bigg-433</strain>
    </source>
</reference>
<evidence type="ECO:0000313" key="1">
    <source>
        <dbReference type="EMBL" id="KAF6723738.1"/>
    </source>
</evidence>
<protein>
    <submittedName>
        <fullName evidence="1">VPS9 domain-containing protein 1</fullName>
    </submittedName>
</protein>
<sequence length="50" mass="6094">MTAEEQEQRLLYTNVLEYEQDHDWPKQWKAKLKKNPEESLVSDLVSYLLR</sequence>
<comment type="caution">
    <text evidence="1">The sequence shown here is derived from an EMBL/GenBank/DDBJ whole genome shotgun (WGS) entry which is preliminary data.</text>
</comment>